<organism evidence="2 3">
    <name type="scientific">Trichostrongylus colubriformis</name>
    <name type="common">Black scour worm</name>
    <dbReference type="NCBI Taxonomy" id="6319"/>
    <lineage>
        <taxon>Eukaryota</taxon>
        <taxon>Metazoa</taxon>
        <taxon>Ecdysozoa</taxon>
        <taxon>Nematoda</taxon>
        <taxon>Chromadorea</taxon>
        <taxon>Rhabditida</taxon>
        <taxon>Rhabditina</taxon>
        <taxon>Rhabditomorpha</taxon>
        <taxon>Strongyloidea</taxon>
        <taxon>Trichostrongylidae</taxon>
        <taxon>Trichostrongylus</taxon>
    </lineage>
</organism>
<evidence type="ECO:0000313" key="3">
    <source>
        <dbReference type="Proteomes" id="UP001331761"/>
    </source>
</evidence>
<dbReference type="AlphaFoldDB" id="A0AAN8EZ88"/>
<comment type="caution">
    <text evidence="2">The sequence shown here is derived from an EMBL/GenBank/DDBJ whole genome shotgun (WGS) entry which is preliminary data.</text>
</comment>
<proteinExistence type="predicted"/>
<reference evidence="2 3" key="1">
    <citation type="submission" date="2019-10" db="EMBL/GenBank/DDBJ databases">
        <title>Assembly and Annotation for the nematode Trichostrongylus colubriformis.</title>
        <authorList>
            <person name="Martin J."/>
        </authorList>
    </citation>
    <scope>NUCLEOTIDE SEQUENCE [LARGE SCALE GENOMIC DNA]</scope>
    <source>
        <strain evidence="2">G859</strain>
        <tissue evidence="2">Whole worm</tissue>
    </source>
</reference>
<sequence length="137" mass="14383">MSPSYAFGLGLALVIITSAQFNIPIPFGNIGLKKGDDGNLEITSNEGFNLFGYGGKRNMKLVAGNGTFYIEKEDAALVNGLPFGGSGAFGFDKNKGINVGQNLTLGNETVVGGPGREMNFLATLLSAINQLIPRPSR</sequence>
<feature type="signal peptide" evidence="1">
    <location>
        <begin position="1"/>
        <end position="19"/>
    </location>
</feature>
<gene>
    <name evidence="2" type="ORF">GCK32_004852</name>
</gene>
<accession>A0AAN8EZ88</accession>
<evidence type="ECO:0008006" key="4">
    <source>
        <dbReference type="Google" id="ProtNLM"/>
    </source>
</evidence>
<evidence type="ECO:0000313" key="2">
    <source>
        <dbReference type="EMBL" id="KAK5969022.1"/>
    </source>
</evidence>
<keyword evidence="1" id="KW-0732">Signal</keyword>
<dbReference type="Proteomes" id="UP001331761">
    <property type="component" value="Unassembled WGS sequence"/>
</dbReference>
<evidence type="ECO:0000256" key="1">
    <source>
        <dbReference type="SAM" id="SignalP"/>
    </source>
</evidence>
<dbReference type="EMBL" id="WIXE01020693">
    <property type="protein sequence ID" value="KAK5969022.1"/>
    <property type="molecule type" value="Genomic_DNA"/>
</dbReference>
<keyword evidence="3" id="KW-1185">Reference proteome</keyword>
<name>A0AAN8EZ88_TRICO</name>
<feature type="chain" id="PRO_5043014037" description="Hyphally-regulated cell wall protein N-terminal domain-containing protein" evidence="1">
    <location>
        <begin position="20"/>
        <end position="137"/>
    </location>
</feature>
<protein>
    <recommendedName>
        <fullName evidence="4">Hyphally-regulated cell wall protein N-terminal domain-containing protein</fullName>
    </recommendedName>
</protein>